<protein>
    <submittedName>
        <fullName evidence="2">Uncharacterized protein</fullName>
    </submittedName>
</protein>
<evidence type="ECO:0000256" key="1">
    <source>
        <dbReference type="SAM" id="MobiDB-lite"/>
    </source>
</evidence>
<feature type="compositionally biased region" description="Basic and acidic residues" evidence="1">
    <location>
        <begin position="1"/>
        <end position="10"/>
    </location>
</feature>
<keyword evidence="3" id="KW-1185">Reference proteome</keyword>
<dbReference type="AlphaFoldDB" id="A0A9D4NMC4"/>
<sequence>MPYLFSHKEVTGSIPTTGAFPRSPPKTPSTSSRPSKQPRQRLNKSQAFDENEPK</sequence>
<reference evidence="2" key="2">
    <citation type="submission" date="2020-11" db="EMBL/GenBank/DDBJ databases">
        <authorList>
            <person name="McCartney M.A."/>
            <person name="Auch B."/>
            <person name="Kono T."/>
            <person name="Mallez S."/>
            <person name="Becker A."/>
            <person name="Gohl D.M."/>
            <person name="Silverstein K.A.T."/>
            <person name="Koren S."/>
            <person name="Bechman K.B."/>
            <person name="Herman A."/>
            <person name="Abrahante J.E."/>
            <person name="Garbe J."/>
        </authorList>
    </citation>
    <scope>NUCLEOTIDE SEQUENCE</scope>
    <source>
        <strain evidence="2">Duluth1</strain>
        <tissue evidence="2">Whole animal</tissue>
    </source>
</reference>
<accession>A0A9D4NMC4</accession>
<feature type="region of interest" description="Disordered" evidence="1">
    <location>
        <begin position="1"/>
        <end position="54"/>
    </location>
</feature>
<evidence type="ECO:0000313" key="2">
    <source>
        <dbReference type="EMBL" id="KAH3897010.1"/>
    </source>
</evidence>
<evidence type="ECO:0000313" key="3">
    <source>
        <dbReference type="Proteomes" id="UP000828390"/>
    </source>
</evidence>
<name>A0A9D4NMC4_DREPO</name>
<reference evidence="2" key="1">
    <citation type="journal article" date="2019" name="bioRxiv">
        <title>The Genome of the Zebra Mussel, Dreissena polymorpha: A Resource for Invasive Species Research.</title>
        <authorList>
            <person name="McCartney M.A."/>
            <person name="Auch B."/>
            <person name="Kono T."/>
            <person name="Mallez S."/>
            <person name="Zhang Y."/>
            <person name="Obille A."/>
            <person name="Becker A."/>
            <person name="Abrahante J.E."/>
            <person name="Garbe J."/>
            <person name="Badalamenti J.P."/>
            <person name="Herman A."/>
            <person name="Mangelson H."/>
            <person name="Liachko I."/>
            <person name="Sullivan S."/>
            <person name="Sone E.D."/>
            <person name="Koren S."/>
            <person name="Silverstein K.A.T."/>
            <person name="Beckman K.B."/>
            <person name="Gohl D.M."/>
        </authorList>
    </citation>
    <scope>NUCLEOTIDE SEQUENCE</scope>
    <source>
        <strain evidence="2">Duluth1</strain>
        <tissue evidence="2">Whole animal</tissue>
    </source>
</reference>
<proteinExistence type="predicted"/>
<comment type="caution">
    <text evidence="2">The sequence shown here is derived from an EMBL/GenBank/DDBJ whole genome shotgun (WGS) entry which is preliminary data.</text>
</comment>
<dbReference type="EMBL" id="JAIWYP010000001">
    <property type="protein sequence ID" value="KAH3897010.1"/>
    <property type="molecule type" value="Genomic_DNA"/>
</dbReference>
<organism evidence="2 3">
    <name type="scientific">Dreissena polymorpha</name>
    <name type="common">Zebra mussel</name>
    <name type="synonym">Mytilus polymorpha</name>
    <dbReference type="NCBI Taxonomy" id="45954"/>
    <lineage>
        <taxon>Eukaryota</taxon>
        <taxon>Metazoa</taxon>
        <taxon>Spiralia</taxon>
        <taxon>Lophotrochozoa</taxon>
        <taxon>Mollusca</taxon>
        <taxon>Bivalvia</taxon>
        <taxon>Autobranchia</taxon>
        <taxon>Heteroconchia</taxon>
        <taxon>Euheterodonta</taxon>
        <taxon>Imparidentia</taxon>
        <taxon>Neoheterodontei</taxon>
        <taxon>Myida</taxon>
        <taxon>Dreissenoidea</taxon>
        <taxon>Dreissenidae</taxon>
        <taxon>Dreissena</taxon>
    </lineage>
</organism>
<dbReference type="Proteomes" id="UP000828390">
    <property type="component" value="Unassembled WGS sequence"/>
</dbReference>
<gene>
    <name evidence="2" type="ORF">DPMN_021194</name>
</gene>